<dbReference type="Gene3D" id="3.40.1010.10">
    <property type="entry name" value="Cobalt-precorrin-4 Transmethylase, Domain 1"/>
    <property type="match status" value="1"/>
</dbReference>
<dbReference type="UniPathway" id="UPA00148"/>
<accession>K9PBW1</accession>
<evidence type="ECO:0000256" key="7">
    <source>
        <dbReference type="PIRNR" id="PIRNR036427"/>
    </source>
</evidence>
<dbReference type="SUPFAM" id="SSF53790">
    <property type="entry name" value="Tetrapyrrole methylase"/>
    <property type="match status" value="1"/>
</dbReference>
<keyword evidence="5 9" id="KW-0808">Transferase</keyword>
<dbReference type="InterPro" id="IPR006364">
    <property type="entry name" value="CobI/CbiL/CobIJ_dom"/>
</dbReference>
<name>K9PBW1_CYAGP</name>
<comment type="similarity">
    <text evidence="2 7">Belongs to the precorrin methyltransferase family.</text>
</comment>
<dbReference type="PANTHER" id="PTHR43467">
    <property type="entry name" value="COBALT-PRECORRIN-2 C(20)-METHYLTRANSFERASE"/>
    <property type="match status" value="1"/>
</dbReference>
<dbReference type="InterPro" id="IPR012382">
    <property type="entry name" value="CobI/CbiL"/>
</dbReference>
<evidence type="ECO:0000259" key="8">
    <source>
        <dbReference type="Pfam" id="PF00590"/>
    </source>
</evidence>
<dbReference type="GO" id="GO:0032259">
    <property type="term" value="P:methylation"/>
    <property type="evidence" value="ECO:0007669"/>
    <property type="project" value="UniProtKB-KW"/>
</dbReference>
<evidence type="ECO:0000256" key="1">
    <source>
        <dbReference type="ARBA" id="ARBA00004953"/>
    </source>
</evidence>
<dbReference type="InterPro" id="IPR000878">
    <property type="entry name" value="4pyrrol_Mease"/>
</dbReference>
<dbReference type="GO" id="GO:0030788">
    <property type="term" value="F:precorrin-2 C20-methyltransferase activity"/>
    <property type="evidence" value="ECO:0007669"/>
    <property type="project" value="InterPro"/>
</dbReference>
<keyword evidence="4 9" id="KW-0489">Methyltransferase</keyword>
<protein>
    <submittedName>
        <fullName evidence="9">Precorrin-2 C20-methyltransferase</fullName>
    </submittedName>
</protein>
<dbReference type="OrthoDB" id="9804789at2"/>
<evidence type="ECO:0000256" key="5">
    <source>
        <dbReference type="ARBA" id="ARBA00022679"/>
    </source>
</evidence>
<keyword evidence="3" id="KW-0169">Cobalamin biosynthesis</keyword>
<reference evidence="10" key="1">
    <citation type="journal article" date="2013" name="Proc. Natl. Acad. Sci. U.S.A.">
        <title>Improving the coverage of the cyanobacterial phylum using diversity-driven genome sequencing.</title>
        <authorList>
            <person name="Shih P.M."/>
            <person name="Wu D."/>
            <person name="Latifi A."/>
            <person name="Axen S.D."/>
            <person name="Fewer D.P."/>
            <person name="Talla E."/>
            <person name="Calteau A."/>
            <person name="Cai F."/>
            <person name="Tandeau de Marsac N."/>
            <person name="Rippka R."/>
            <person name="Herdman M."/>
            <person name="Sivonen K."/>
            <person name="Coursin T."/>
            <person name="Laurent T."/>
            <person name="Goodwin L."/>
            <person name="Nolan M."/>
            <person name="Davenport K.W."/>
            <person name="Han C.S."/>
            <person name="Rubin E.M."/>
            <person name="Eisen J.A."/>
            <person name="Woyke T."/>
            <person name="Gugger M."/>
            <person name="Kerfeld C.A."/>
        </authorList>
    </citation>
    <scope>NUCLEOTIDE SEQUENCE [LARGE SCALE GENOMIC DNA]</scope>
    <source>
        <strain evidence="10">ATCC 27147 / PCC 6307</strain>
    </source>
</reference>
<evidence type="ECO:0000313" key="9">
    <source>
        <dbReference type="EMBL" id="AFY30074.1"/>
    </source>
</evidence>
<dbReference type="HOGENOM" id="CLU_076014_1_0_3"/>
<dbReference type="Pfam" id="PF00590">
    <property type="entry name" value="TP_methylase"/>
    <property type="match status" value="1"/>
</dbReference>
<dbReference type="RefSeq" id="WP_015110508.1">
    <property type="nucleotide sequence ID" value="NC_019675.1"/>
</dbReference>
<evidence type="ECO:0000256" key="4">
    <source>
        <dbReference type="ARBA" id="ARBA00022603"/>
    </source>
</evidence>
<dbReference type="eggNOG" id="COG2243">
    <property type="taxonomic scope" value="Bacteria"/>
</dbReference>
<evidence type="ECO:0000313" key="10">
    <source>
        <dbReference type="Proteomes" id="UP000010388"/>
    </source>
</evidence>
<dbReference type="KEGG" id="cgc:Cyagr_2990"/>
<dbReference type="InterPro" id="IPR035996">
    <property type="entry name" value="4pyrrol_Methylase_sf"/>
</dbReference>
<evidence type="ECO:0000256" key="6">
    <source>
        <dbReference type="ARBA" id="ARBA00022691"/>
    </source>
</evidence>
<evidence type="ECO:0000256" key="2">
    <source>
        <dbReference type="ARBA" id="ARBA00005879"/>
    </source>
</evidence>
<dbReference type="AlphaFoldDB" id="K9PBW1"/>
<dbReference type="Gene3D" id="3.30.950.10">
    <property type="entry name" value="Methyltransferase, Cobalt-precorrin-4 Transmethylase, Domain 2"/>
    <property type="match status" value="1"/>
</dbReference>
<dbReference type="NCBIfam" id="TIGR01467">
    <property type="entry name" value="cobI_cbiL"/>
    <property type="match status" value="1"/>
</dbReference>
<dbReference type="PATRIC" id="fig|292564.3.peg.2837"/>
<keyword evidence="6" id="KW-0949">S-adenosyl-L-methionine</keyword>
<sequence length="236" mass="24740">MGVGPGDPDLLTVAAVRAIETADTIAYPVAREGAEGMAAAVAGSWIDPGQRRLPLVFPMVAAAEPRRQAWHAAADRLAAEVADGRSVVLLCEGDVSLFASSSYVLLALRERHPALPVGLIPGISAVAAAAAAGAWPLALQQEGLLIRPTPEEPGQLEDLLAQAAAAGWVLALLKLGGRWPWVRPLLAERGLLADALFAQRVGWPDQRLCPAAEVPAAEAPYFSLLLIRQGWPAVLP</sequence>
<comment type="pathway">
    <text evidence="1">Cofactor biosynthesis; adenosylcobalamin biosynthesis.</text>
</comment>
<feature type="domain" description="Tetrapyrrole methylase" evidence="8">
    <location>
        <begin position="2"/>
        <end position="209"/>
    </location>
</feature>
<dbReference type="GO" id="GO:0009236">
    <property type="term" value="P:cobalamin biosynthetic process"/>
    <property type="evidence" value="ECO:0007669"/>
    <property type="project" value="UniProtKB-UniRule"/>
</dbReference>
<dbReference type="CDD" id="cd11645">
    <property type="entry name" value="Precorrin_2_C20_MT"/>
    <property type="match status" value="1"/>
</dbReference>
<dbReference type="Proteomes" id="UP000010388">
    <property type="component" value="Chromosome"/>
</dbReference>
<dbReference type="InterPro" id="IPR014777">
    <property type="entry name" value="4pyrrole_Mease_sub1"/>
</dbReference>
<dbReference type="EMBL" id="CP003495">
    <property type="protein sequence ID" value="AFY30074.1"/>
    <property type="molecule type" value="Genomic_DNA"/>
</dbReference>
<dbReference type="STRING" id="292564.Cyagr_2990"/>
<gene>
    <name evidence="9" type="ordered locus">Cyagr_2990</name>
</gene>
<proteinExistence type="inferred from homology"/>
<organism evidence="9 10">
    <name type="scientific">Cyanobium gracile (strain ATCC 27147 / PCC 6307)</name>
    <dbReference type="NCBI Taxonomy" id="292564"/>
    <lineage>
        <taxon>Bacteria</taxon>
        <taxon>Bacillati</taxon>
        <taxon>Cyanobacteriota</taxon>
        <taxon>Cyanophyceae</taxon>
        <taxon>Synechococcales</taxon>
        <taxon>Prochlorococcaceae</taxon>
        <taxon>Cyanobium</taxon>
    </lineage>
</organism>
<dbReference type="InterPro" id="IPR014776">
    <property type="entry name" value="4pyrrole_Mease_sub2"/>
</dbReference>
<dbReference type="PIRSF" id="PIRSF036427">
    <property type="entry name" value="Precrrn-2_mtase"/>
    <property type="match status" value="1"/>
</dbReference>
<evidence type="ECO:0000256" key="3">
    <source>
        <dbReference type="ARBA" id="ARBA00022573"/>
    </source>
</evidence>
<dbReference type="PANTHER" id="PTHR43467:SF2">
    <property type="entry name" value="COBALT-PRECORRIN-2 C(20)-METHYLTRANSFERASE"/>
    <property type="match status" value="1"/>
</dbReference>